<dbReference type="InterPro" id="IPR016186">
    <property type="entry name" value="C-type_lectin-like/link_sf"/>
</dbReference>
<feature type="domain" description="C-type lectin" evidence="1">
    <location>
        <begin position="1"/>
        <end position="66"/>
    </location>
</feature>
<comment type="caution">
    <text evidence="2">The sequence shown here is derived from an EMBL/GenBank/DDBJ whole genome shotgun (WGS) entry which is preliminary data.</text>
</comment>
<dbReference type="PROSITE" id="PS50041">
    <property type="entry name" value="C_TYPE_LECTIN_2"/>
    <property type="match status" value="2"/>
</dbReference>
<evidence type="ECO:0000259" key="1">
    <source>
        <dbReference type="PROSITE" id="PS50041"/>
    </source>
</evidence>
<dbReference type="Proteomes" id="UP001497623">
    <property type="component" value="Unassembled WGS sequence"/>
</dbReference>
<dbReference type="SUPFAM" id="SSF56436">
    <property type="entry name" value="C-type lectin-like"/>
    <property type="match status" value="2"/>
</dbReference>
<dbReference type="EMBL" id="CAXKWB010009274">
    <property type="protein sequence ID" value="CAL4094111.1"/>
    <property type="molecule type" value="Genomic_DNA"/>
</dbReference>
<feature type="non-terminal residue" evidence="2">
    <location>
        <position position="1"/>
    </location>
</feature>
<reference evidence="2 3" key="1">
    <citation type="submission" date="2024-05" db="EMBL/GenBank/DDBJ databases">
        <authorList>
            <person name="Wallberg A."/>
        </authorList>
    </citation>
    <scope>NUCLEOTIDE SEQUENCE [LARGE SCALE GENOMIC DNA]</scope>
</reference>
<dbReference type="CDD" id="cd00037">
    <property type="entry name" value="CLECT"/>
    <property type="match status" value="1"/>
</dbReference>
<accession>A0AAV2QNX7</accession>
<organism evidence="2 3">
    <name type="scientific">Meganyctiphanes norvegica</name>
    <name type="common">Northern krill</name>
    <name type="synonym">Thysanopoda norvegica</name>
    <dbReference type="NCBI Taxonomy" id="48144"/>
    <lineage>
        <taxon>Eukaryota</taxon>
        <taxon>Metazoa</taxon>
        <taxon>Ecdysozoa</taxon>
        <taxon>Arthropoda</taxon>
        <taxon>Crustacea</taxon>
        <taxon>Multicrustacea</taxon>
        <taxon>Malacostraca</taxon>
        <taxon>Eumalacostraca</taxon>
        <taxon>Eucarida</taxon>
        <taxon>Euphausiacea</taxon>
        <taxon>Euphausiidae</taxon>
        <taxon>Meganyctiphanes</taxon>
    </lineage>
</organism>
<sequence>TGVRLWVGAKKSHGSSSFIWDLKQENVNASWITAHNSARGNCLQYRSGTNMLHQTTCDKKLLFICERSNPNSPVPVPDPSSSGGDLSWCTSPQQTVGSQCFFFSEGFDAKQRMNRGLALSFCKENGGSLAEPDSLEIIKDHYRGRTGERFWVGAKKSHGSSSFVWDLKQDNVNASWITSRYFARGDCLHYRSGDNMLHQTTCDKKLRFMCERPNPNTPVPVPGWELESCVKQLQILQKTCVCGS</sequence>
<dbReference type="AlphaFoldDB" id="A0AAV2QNX7"/>
<protein>
    <recommendedName>
        <fullName evidence="1">C-type lectin domain-containing protein</fullName>
    </recommendedName>
</protein>
<dbReference type="SMART" id="SM00034">
    <property type="entry name" value="CLECT"/>
    <property type="match status" value="1"/>
</dbReference>
<keyword evidence="3" id="KW-1185">Reference proteome</keyword>
<dbReference type="InterPro" id="IPR001304">
    <property type="entry name" value="C-type_lectin-like"/>
</dbReference>
<evidence type="ECO:0000313" key="2">
    <source>
        <dbReference type="EMBL" id="CAL4094111.1"/>
    </source>
</evidence>
<evidence type="ECO:0000313" key="3">
    <source>
        <dbReference type="Proteomes" id="UP001497623"/>
    </source>
</evidence>
<dbReference type="Pfam" id="PF00059">
    <property type="entry name" value="Lectin_C"/>
    <property type="match status" value="2"/>
</dbReference>
<gene>
    <name evidence="2" type="ORF">MNOR_LOCUS15067</name>
</gene>
<name>A0AAV2QNX7_MEGNR</name>
<feature type="domain" description="C-type lectin" evidence="1">
    <location>
        <begin position="96"/>
        <end position="211"/>
    </location>
</feature>
<dbReference type="InterPro" id="IPR016187">
    <property type="entry name" value="CTDL_fold"/>
</dbReference>
<proteinExistence type="predicted"/>
<dbReference type="Gene3D" id="3.10.100.10">
    <property type="entry name" value="Mannose-Binding Protein A, subunit A"/>
    <property type="match status" value="2"/>
</dbReference>